<dbReference type="KEGG" id="azc:AZC_2319"/>
<name>A8I5T6_AZOC5</name>
<dbReference type="Proteomes" id="UP000000270">
    <property type="component" value="Chromosome"/>
</dbReference>
<reference evidence="2 3" key="1">
    <citation type="journal article" date="2007" name="Appl. Environ. Microbiol.">
        <title>Rhizobial factors required for stem nodule maturation and maintenance in Sesbania rostrata-Azorhizobium caulinodans ORS571 symbiosis.</title>
        <authorList>
            <person name="Suzuki S."/>
            <person name="Aono T."/>
            <person name="Lee KB."/>
            <person name="Suzuki T."/>
            <person name="Liu CT."/>
            <person name="Miwa H."/>
            <person name="Wakao S."/>
            <person name="Iki T."/>
            <person name="Oyaizu H."/>
        </authorList>
    </citation>
    <scope>NUCLEOTIDE SEQUENCE [LARGE SCALE GENOMIC DNA]</scope>
    <source>
        <strain evidence="3">ATCC 43989 / DSM 5975 / JCM 20966 / LMG 6465 / NBRC 14845 / NCIMB 13405 / ORS 571</strain>
    </source>
</reference>
<reference evidence="3" key="2">
    <citation type="submission" date="2007-04" db="EMBL/GenBank/DDBJ databases">
        <title>Complete genome sequence of the nitrogen-fixing bacterium Azorhizobium caulinodans ORS571.</title>
        <authorList>
            <person name="Lee K.B."/>
            <person name="Backer P.D."/>
            <person name="Aono T."/>
            <person name="Liu C.T."/>
            <person name="Suzuki S."/>
            <person name="Suzuki T."/>
            <person name="Kaneko T."/>
            <person name="Yamada M."/>
            <person name="Tabata S."/>
            <person name="Kupfer D.M."/>
            <person name="Najar F.Z."/>
            <person name="Wiley G.B."/>
            <person name="Roe B."/>
            <person name="Binnewies T."/>
            <person name="Ussery D."/>
            <person name="Vereecke D."/>
            <person name="Gevers D."/>
            <person name="Holsters M."/>
            <person name="Oyaizu H."/>
        </authorList>
    </citation>
    <scope>NUCLEOTIDE SEQUENCE [LARGE SCALE GENOMIC DNA]</scope>
    <source>
        <strain evidence="3">ATCC 43989 / DSM 5975 / JCM 20966 / LMG 6465 / NBRC 14845 / NCIMB 13405 / ORS 571</strain>
    </source>
</reference>
<dbReference type="SUPFAM" id="SSF51695">
    <property type="entry name" value="PLC-like phosphodiesterases"/>
    <property type="match status" value="1"/>
</dbReference>
<dbReference type="AlphaFoldDB" id="A8I5T6"/>
<dbReference type="InterPro" id="IPR017946">
    <property type="entry name" value="PLC-like_Pdiesterase_TIM-brl"/>
</dbReference>
<protein>
    <submittedName>
        <fullName evidence="2">Glycerophosphoryl diester phosphodiesterase</fullName>
    </submittedName>
</protein>
<dbReference type="GO" id="GO:0006629">
    <property type="term" value="P:lipid metabolic process"/>
    <property type="evidence" value="ECO:0007669"/>
    <property type="project" value="InterPro"/>
</dbReference>
<feature type="domain" description="GP-PDE" evidence="1">
    <location>
        <begin position="5"/>
        <end position="243"/>
    </location>
</feature>
<organism evidence="2 3">
    <name type="scientific">Azorhizobium caulinodans (strain ATCC 43989 / DSM 5975 / JCM 20966 / LMG 6465 / NBRC 14845 / NCIMB 13405 / ORS 571)</name>
    <dbReference type="NCBI Taxonomy" id="438753"/>
    <lineage>
        <taxon>Bacteria</taxon>
        <taxon>Pseudomonadati</taxon>
        <taxon>Pseudomonadota</taxon>
        <taxon>Alphaproteobacteria</taxon>
        <taxon>Hyphomicrobiales</taxon>
        <taxon>Xanthobacteraceae</taxon>
        <taxon>Azorhizobium</taxon>
    </lineage>
</organism>
<reference evidence="2 3" key="6">
    <citation type="journal article" date="2011" name="Appl. Environ. Microbiol.">
        <title>Involvement of the azorhizobial chromosome partition gene (parA) in the onset of bacteroid differentiation during Sesbania rostrata stem nodule development.</title>
        <authorList>
            <person name="Liu CT."/>
            <person name="Lee KB."/>
            <person name="Wang YS."/>
            <person name="Peng MH."/>
            <person name="Lee KT."/>
            <person name="Suzuki S."/>
            <person name="Suzuki T."/>
            <person name="Oyaizu H."/>
        </authorList>
    </citation>
    <scope>NUCLEOTIDE SEQUENCE [LARGE SCALE GENOMIC DNA]</scope>
    <source>
        <strain evidence="3">ATCC 43989 / DSM 5975 / JCM 20966 / LMG 6465 / NBRC 14845 / NCIMB 13405 / ORS 571</strain>
    </source>
</reference>
<dbReference type="Pfam" id="PF03009">
    <property type="entry name" value="GDPD"/>
    <property type="match status" value="1"/>
</dbReference>
<dbReference type="EMBL" id="AP009384">
    <property type="protein sequence ID" value="BAF88317.1"/>
    <property type="molecule type" value="Genomic_DNA"/>
</dbReference>
<reference evidence="2 3" key="3">
    <citation type="journal article" date="2008" name="BMC Genomics">
        <title>The genome of the versatile nitrogen fixer Azorhizobium caulinodans ORS571.</title>
        <authorList>
            <person name="Lee KB."/>
            <person name="Backer P.D."/>
            <person name="Aono T."/>
            <person name="Liu CT."/>
            <person name="Suzuki S."/>
            <person name="Suzuki T."/>
            <person name="Kaneko T."/>
            <person name="Yamada M."/>
            <person name="Tabata S."/>
            <person name="Kupfer D.M."/>
            <person name="Najar F.Z."/>
            <person name="Wiley G.B."/>
            <person name="Roe B."/>
            <person name="Binnewies T.T."/>
            <person name="Ussery D.W."/>
            <person name="D'Haeze W."/>
            <person name="Herder J.D."/>
            <person name="Gevers D."/>
            <person name="Vereecke D."/>
            <person name="Holsters M."/>
            <person name="Oyaizu H."/>
        </authorList>
    </citation>
    <scope>NUCLEOTIDE SEQUENCE [LARGE SCALE GENOMIC DNA]</scope>
    <source>
        <strain evidence="3">ATCC 43989 / DSM 5975 / JCM 20966 / LMG 6465 / NBRC 14845 / NCIMB 13405 / ORS 571</strain>
    </source>
</reference>
<evidence type="ECO:0000313" key="3">
    <source>
        <dbReference type="Proteomes" id="UP000000270"/>
    </source>
</evidence>
<gene>
    <name evidence="2" type="ordered locus">AZC_2319</name>
</gene>
<keyword evidence="3" id="KW-1185">Reference proteome</keyword>
<dbReference type="HOGENOM" id="CLU_030006_10_0_5"/>
<dbReference type="STRING" id="438753.AZC_2319"/>
<accession>A8I5T6</accession>
<dbReference type="InterPro" id="IPR030395">
    <property type="entry name" value="GP_PDE_dom"/>
</dbReference>
<dbReference type="PROSITE" id="PS51704">
    <property type="entry name" value="GP_PDE"/>
    <property type="match status" value="1"/>
</dbReference>
<dbReference type="PANTHER" id="PTHR46211:SF1">
    <property type="entry name" value="GLYCEROPHOSPHODIESTER PHOSPHODIESTERASE, CYTOPLASMIC"/>
    <property type="match status" value="1"/>
</dbReference>
<evidence type="ECO:0000259" key="1">
    <source>
        <dbReference type="PROSITE" id="PS51704"/>
    </source>
</evidence>
<reference evidence="2 3" key="4">
    <citation type="journal article" date="2009" name="Appl. Environ. Microbiol.">
        <title>Comparative genome-wide transcriptional profiling of Azorhizobium caulinodans ORS571 grown under free-living and symbiotic conditions.</title>
        <authorList>
            <person name="Tsukada S."/>
            <person name="Aono T."/>
            <person name="Akiba N."/>
            <person name="Lee KB."/>
            <person name="Liu CT."/>
            <person name="Toyazaki H."/>
            <person name="Oyaizu H."/>
        </authorList>
    </citation>
    <scope>NUCLEOTIDE SEQUENCE [LARGE SCALE GENOMIC DNA]</scope>
    <source>
        <strain evidence="3">ATCC 43989 / DSM 5975 / JCM 20966 / LMG 6465 / NBRC 14845 / NCIMB 13405 / ORS 571</strain>
    </source>
</reference>
<reference evidence="2 3" key="5">
    <citation type="journal article" date="2010" name="Appl. Environ. Microbiol.">
        <title>phrR-like gene praR of Azorhizobium caulinodans ORS571 is essential for symbiosis with Sesbania rostrata and is involved in expression of reb genes.</title>
        <authorList>
            <person name="Akiba N."/>
            <person name="Aono T."/>
            <person name="Toyazaki H."/>
            <person name="Sato S."/>
            <person name="Oyaizu H."/>
        </authorList>
    </citation>
    <scope>NUCLEOTIDE SEQUENCE [LARGE SCALE GENOMIC DNA]</scope>
    <source>
        <strain evidence="3">ATCC 43989 / DSM 5975 / JCM 20966 / LMG 6465 / NBRC 14845 / NCIMB 13405 / ORS 571</strain>
    </source>
</reference>
<dbReference type="PANTHER" id="PTHR46211">
    <property type="entry name" value="GLYCEROPHOSPHORYL DIESTER PHOSPHODIESTERASE"/>
    <property type="match status" value="1"/>
</dbReference>
<dbReference type="eggNOG" id="COG0584">
    <property type="taxonomic scope" value="Bacteria"/>
</dbReference>
<proteinExistence type="predicted"/>
<dbReference type="GO" id="GO:0008081">
    <property type="term" value="F:phosphoric diester hydrolase activity"/>
    <property type="evidence" value="ECO:0007669"/>
    <property type="project" value="InterPro"/>
</dbReference>
<sequence length="243" mass="26635">MDLTARPVAHRGLHDAAAGVIENTASAADAAVAAGYAIELDVQLTRDGEAVVFHDFTLDRLTQAQGRLADRTVAELKTVRFKSTSDIMMTLPDLLARVAGRSLLIIEIKSDFSGDMRLVQRTAELAAAYNGPIALMSFDPDMVAEIGRLAPGVRRGIVAQRRYDHAEWDCVPPVRRKGLGLLLHWSRSRFQFVNYRVSDLDAPALRVVRAMGLPLLTWTVRTAEDRALAAAGADQIVFEGFRP</sequence>
<dbReference type="Gene3D" id="3.20.20.190">
    <property type="entry name" value="Phosphatidylinositol (PI) phosphodiesterase"/>
    <property type="match status" value="1"/>
</dbReference>
<evidence type="ECO:0000313" key="2">
    <source>
        <dbReference type="EMBL" id="BAF88317.1"/>
    </source>
</evidence>
<dbReference type="RefSeq" id="WP_012170846.1">
    <property type="nucleotide sequence ID" value="NC_009937.1"/>
</dbReference>